<dbReference type="Pfam" id="PF13560">
    <property type="entry name" value="HTH_31"/>
    <property type="match status" value="1"/>
</dbReference>
<organism evidence="2 3">
    <name type="scientific">Marinitenerispora sediminis</name>
    <dbReference type="NCBI Taxonomy" id="1931232"/>
    <lineage>
        <taxon>Bacteria</taxon>
        <taxon>Bacillati</taxon>
        <taxon>Actinomycetota</taxon>
        <taxon>Actinomycetes</taxon>
        <taxon>Streptosporangiales</taxon>
        <taxon>Nocardiopsidaceae</taxon>
        <taxon>Marinitenerispora</taxon>
    </lineage>
</organism>
<dbReference type="RefSeq" id="WP_114399542.1">
    <property type="nucleotide sequence ID" value="NZ_QEIM01000133.1"/>
</dbReference>
<name>A0A368T4V3_9ACTN</name>
<dbReference type="OrthoDB" id="4966777at2"/>
<sequence>MSTDYQTARETLGARLRELRLAAGLTGRGLAELLGWSPSKISKLEHGRQTAAGGDVQAWTRACGAAEVADELIMQLRTLETHYTSWRRQLATGTQARQRAFHELERRSRALRNFESACVPGLLQTPDYARYILRRTVELHGTPNDVEAGVRARVRRQELLADPHRRFEFLLWEPALRLLICPAEVMAGQLDRIAGLIGTGTVRIGIVPTNIEVTAVPTHGFWIFDDELVLVETIGAELRLADADAITPYRRVFTELGRVAARDHAARRVLARIRRELPIP</sequence>
<keyword evidence="3" id="KW-1185">Reference proteome</keyword>
<dbReference type="AlphaFoldDB" id="A0A368T4V3"/>
<reference evidence="2 3" key="1">
    <citation type="submission" date="2018-04" db="EMBL/GenBank/DDBJ databases">
        <title>Novel actinobacteria from marine sediment.</title>
        <authorList>
            <person name="Ng Z.Y."/>
            <person name="Tan G.Y.A."/>
        </authorList>
    </citation>
    <scope>NUCLEOTIDE SEQUENCE [LARGE SCALE GENOMIC DNA]</scope>
    <source>
        <strain evidence="2 3">TPS81</strain>
    </source>
</reference>
<gene>
    <name evidence="2" type="ORF">DEF24_12945</name>
</gene>
<dbReference type="EMBL" id="QEIN01000089">
    <property type="protein sequence ID" value="RCV58611.1"/>
    <property type="molecule type" value="Genomic_DNA"/>
</dbReference>
<dbReference type="Proteomes" id="UP000253318">
    <property type="component" value="Unassembled WGS sequence"/>
</dbReference>
<comment type="caution">
    <text evidence="2">The sequence shown here is derived from an EMBL/GenBank/DDBJ whole genome shotgun (WGS) entry which is preliminary data.</text>
</comment>
<dbReference type="InterPro" id="IPR001387">
    <property type="entry name" value="Cro/C1-type_HTH"/>
</dbReference>
<evidence type="ECO:0000313" key="3">
    <source>
        <dbReference type="Proteomes" id="UP000253318"/>
    </source>
</evidence>
<dbReference type="SUPFAM" id="SSF47413">
    <property type="entry name" value="lambda repressor-like DNA-binding domains"/>
    <property type="match status" value="1"/>
</dbReference>
<dbReference type="InterPro" id="IPR010982">
    <property type="entry name" value="Lambda_DNA-bd_dom_sf"/>
</dbReference>
<dbReference type="GO" id="GO:0003677">
    <property type="term" value="F:DNA binding"/>
    <property type="evidence" value="ECO:0007669"/>
    <property type="project" value="InterPro"/>
</dbReference>
<dbReference type="InterPro" id="IPR043917">
    <property type="entry name" value="DUF5753"/>
</dbReference>
<evidence type="ECO:0000313" key="2">
    <source>
        <dbReference type="EMBL" id="RCV58611.1"/>
    </source>
</evidence>
<dbReference type="CDD" id="cd00093">
    <property type="entry name" value="HTH_XRE"/>
    <property type="match status" value="1"/>
</dbReference>
<evidence type="ECO:0000259" key="1">
    <source>
        <dbReference type="PROSITE" id="PS50943"/>
    </source>
</evidence>
<dbReference type="Pfam" id="PF19054">
    <property type="entry name" value="DUF5753"/>
    <property type="match status" value="1"/>
</dbReference>
<dbReference type="Gene3D" id="1.10.260.40">
    <property type="entry name" value="lambda repressor-like DNA-binding domains"/>
    <property type="match status" value="1"/>
</dbReference>
<dbReference type="SMART" id="SM00530">
    <property type="entry name" value="HTH_XRE"/>
    <property type="match status" value="1"/>
</dbReference>
<dbReference type="PROSITE" id="PS50943">
    <property type="entry name" value="HTH_CROC1"/>
    <property type="match status" value="1"/>
</dbReference>
<feature type="domain" description="HTH cro/C1-type" evidence="1">
    <location>
        <begin position="16"/>
        <end position="48"/>
    </location>
</feature>
<proteinExistence type="predicted"/>
<protein>
    <submittedName>
        <fullName evidence="2">Transcriptional regulator</fullName>
    </submittedName>
</protein>
<accession>A0A368T4V3</accession>